<reference evidence="2 3" key="1">
    <citation type="submission" date="2024-05" db="EMBL/GenBank/DDBJ databases">
        <title>Genome sequencing and assembly of Indian major carp, Cirrhinus mrigala (Hamilton, 1822).</title>
        <authorList>
            <person name="Mohindra V."/>
            <person name="Chowdhury L.M."/>
            <person name="Lal K."/>
            <person name="Jena J.K."/>
        </authorList>
    </citation>
    <scope>NUCLEOTIDE SEQUENCE [LARGE SCALE GENOMIC DNA]</scope>
    <source>
        <strain evidence="2">CM1030</strain>
        <tissue evidence="2">Blood</tissue>
    </source>
</reference>
<dbReference type="Proteomes" id="UP001529510">
    <property type="component" value="Unassembled WGS sequence"/>
</dbReference>
<sequence length="69" mass="7369">WVLVSCQSSLTVDFADDDTNPTPDPVPSPTSPRSAEHQPNPTTDGEPKPSTTDKPLSRGATELRIALEP</sequence>
<organism evidence="2 3">
    <name type="scientific">Cirrhinus mrigala</name>
    <name type="common">Mrigala</name>
    <dbReference type="NCBI Taxonomy" id="683832"/>
    <lineage>
        <taxon>Eukaryota</taxon>
        <taxon>Metazoa</taxon>
        <taxon>Chordata</taxon>
        <taxon>Craniata</taxon>
        <taxon>Vertebrata</taxon>
        <taxon>Euteleostomi</taxon>
        <taxon>Actinopterygii</taxon>
        <taxon>Neopterygii</taxon>
        <taxon>Teleostei</taxon>
        <taxon>Ostariophysi</taxon>
        <taxon>Cypriniformes</taxon>
        <taxon>Cyprinidae</taxon>
        <taxon>Labeoninae</taxon>
        <taxon>Labeonini</taxon>
        <taxon>Cirrhinus</taxon>
    </lineage>
</organism>
<dbReference type="EMBL" id="JAMKFB020000006">
    <property type="protein sequence ID" value="KAL0190939.1"/>
    <property type="molecule type" value="Genomic_DNA"/>
</dbReference>
<name>A0ABD0QXG8_CIRMR</name>
<feature type="compositionally biased region" description="Polar residues" evidence="1">
    <location>
        <begin position="37"/>
        <end position="54"/>
    </location>
</feature>
<keyword evidence="3" id="KW-1185">Reference proteome</keyword>
<dbReference type="AlphaFoldDB" id="A0ABD0QXG8"/>
<accession>A0ABD0QXG8</accession>
<protein>
    <submittedName>
        <fullName evidence="2">Uncharacterized protein</fullName>
    </submittedName>
</protein>
<evidence type="ECO:0000313" key="3">
    <source>
        <dbReference type="Proteomes" id="UP001529510"/>
    </source>
</evidence>
<feature type="non-terminal residue" evidence="2">
    <location>
        <position position="1"/>
    </location>
</feature>
<gene>
    <name evidence="2" type="ORF">M9458_013637</name>
</gene>
<comment type="caution">
    <text evidence="2">The sequence shown here is derived from an EMBL/GenBank/DDBJ whole genome shotgun (WGS) entry which is preliminary data.</text>
</comment>
<feature type="region of interest" description="Disordered" evidence="1">
    <location>
        <begin position="13"/>
        <end position="69"/>
    </location>
</feature>
<proteinExistence type="predicted"/>
<evidence type="ECO:0000256" key="1">
    <source>
        <dbReference type="SAM" id="MobiDB-lite"/>
    </source>
</evidence>
<evidence type="ECO:0000313" key="2">
    <source>
        <dbReference type="EMBL" id="KAL0190939.1"/>
    </source>
</evidence>